<evidence type="ECO:0000259" key="3">
    <source>
        <dbReference type="PROSITE" id="PS50110"/>
    </source>
</evidence>
<evidence type="ECO:0000313" key="4">
    <source>
        <dbReference type="EMBL" id="SDL83289.1"/>
    </source>
</evidence>
<dbReference type="SMART" id="SM00448">
    <property type="entry name" value="REC"/>
    <property type="match status" value="1"/>
</dbReference>
<dbReference type="RefSeq" id="WP_052445950.1">
    <property type="nucleotide sequence ID" value="NZ_FNGU01000002.1"/>
</dbReference>
<dbReference type="CDD" id="cd17569">
    <property type="entry name" value="REC_HupR-like"/>
    <property type="match status" value="1"/>
</dbReference>
<feature type="modified residue" description="4-aspartylphosphate" evidence="2">
    <location>
        <position position="56"/>
    </location>
</feature>
<dbReference type="PROSITE" id="PS50110">
    <property type="entry name" value="RESPONSE_REGULATORY"/>
    <property type="match status" value="1"/>
</dbReference>
<dbReference type="GO" id="GO:0000160">
    <property type="term" value="P:phosphorelay signal transduction system"/>
    <property type="evidence" value="ECO:0007669"/>
    <property type="project" value="InterPro"/>
</dbReference>
<dbReference type="InterPro" id="IPR001789">
    <property type="entry name" value="Sig_transdc_resp-reg_receiver"/>
</dbReference>
<proteinExistence type="predicted"/>
<dbReference type="EMBL" id="FNGU01000002">
    <property type="protein sequence ID" value="SDL83289.1"/>
    <property type="molecule type" value="Genomic_DNA"/>
</dbReference>
<accession>A0A1G9NA21</accession>
<dbReference type="Pfam" id="PF00072">
    <property type="entry name" value="Response_reg"/>
    <property type="match status" value="1"/>
</dbReference>
<dbReference type="AlphaFoldDB" id="A0A1G9NA21"/>
<dbReference type="InterPro" id="IPR011006">
    <property type="entry name" value="CheY-like_superfamily"/>
</dbReference>
<keyword evidence="1 2" id="KW-0597">Phosphoprotein</keyword>
<dbReference type="PANTHER" id="PTHR44591">
    <property type="entry name" value="STRESS RESPONSE REGULATOR PROTEIN 1"/>
    <property type="match status" value="1"/>
</dbReference>
<organism evidence="4 5">
    <name type="scientific">Geoalkalibacter ferrihydriticus</name>
    <dbReference type="NCBI Taxonomy" id="392333"/>
    <lineage>
        <taxon>Bacteria</taxon>
        <taxon>Pseudomonadati</taxon>
        <taxon>Thermodesulfobacteriota</taxon>
        <taxon>Desulfuromonadia</taxon>
        <taxon>Desulfuromonadales</taxon>
        <taxon>Geoalkalibacteraceae</taxon>
        <taxon>Geoalkalibacter</taxon>
    </lineage>
</organism>
<dbReference type="Proteomes" id="UP000182146">
    <property type="component" value="Unassembled WGS sequence"/>
</dbReference>
<protein>
    <submittedName>
        <fullName evidence="4">Response regulator receiver domain-containing protein</fullName>
    </submittedName>
</protein>
<gene>
    <name evidence="4" type="ORF">SAMN05660860_01394</name>
</gene>
<dbReference type="OrthoDB" id="5392850at2"/>
<dbReference type="InterPro" id="IPR050595">
    <property type="entry name" value="Bact_response_regulator"/>
</dbReference>
<dbReference type="SUPFAM" id="SSF52172">
    <property type="entry name" value="CheY-like"/>
    <property type="match status" value="1"/>
</dbReference>
<dbReference type="STRING" id="392333.SAMN05660860_01394"/>
<reference evidence="4 5" key="1">
    <citation type="submission" date="2016-10" db="EMBL/GenBank/DDBJ databases">
        <authorList>
            <person name="de Groot N.N."/>
        </authorList>
    </citation>
    <scope>NUCLEOTIDE SEQUENCE [LARGE SCALE GENOMIC DNA]</scope>
    <source>
        <strain evidence="4 5">DSM 17813</strain>
    </source>
</reference>
<evidence type="ECO:0000313" key="5">
    <source>
        <dbReference type="Proteomes" id="UP000182146"/>
    </source>
</evidence>
<feature type="domain" description="Response regulatory" evidence="3">
    <location>
        <begin position="6"/>
        <end position="122"/>
    </location>
</feature>
<dbReference type="Gene3D" id="3.40.50.2300">
    <property type="match status" value="1"/>
</dbReference>
<evidence type="ECO:0000256" key="2">
    <source>
        <dbReference type="PROSITE-ProRule" id="PRU00169"/>
    </source>
</evidence>
<name>A0A1G9NA21_9BACT</name>
<dbReference type="PANTHER" id="PTHR44591:SF19">
    <property type="entry name" value="TWO-COMPONENT RESPONSE REGULATOR-RELATED"/>
    <property type="match status" value="1"/>
</dbReference>
<sequence length="138" mass="15638">MPETLRLLCVDDEANILNVLKRQLFASDMEIHTALSASEGLELLRSLPPVHIILSDERMPGMGGTEFLREARRIRPDAVRIMLSGFADAARVRQSLEDNHLHLFLRKPWRAEELHQALTQARKLLADGRKHPSLKGDS</sequence>
<evidence type="ECO:0000256" key="1">
    <source>
        <dbReference type="ARBA" id="ARBA00022553"/>
    </source>
</evidence>